<dbReference type="InterPro" id="IPR052337">
    <property type="entry name" value="SAT4-like"/>
</dbReference>
<accession>A0ABR1Q074</accession>
<dbReference type="PANTHER" id="PTHR33048">
    <property type="entry name" value="PTH11-LIKE INTEGRAL MEMBRANE PROTEIN (AFU_ORTHOLOGUE AFUA_5G11245)"/>
    <property type="match status" value="1"/>
</dbReference>
<keyword evidence="4 7" id="KW-0472">Membrane</keyword>
<dbReference type="Proteomes" id="UP001391051">
    <property type="component" value="Unassembled WGS sequence"/>
</dbReference>
<keyword evidence="10" id="KW-1185">Reference proteome</keyword>
<comment type="caution">
    <text evidence="9">The sequence shown here is derived from an EMBL/GenBank/DDBJ whole genome shotgun (WGS) entry which is preliminary data.</text>
</comment>
<feature type="transmembrane region" description="Helical" evidence="7">
    <location>
        <begin position="152"/>
        <end position="172"/>
    </location>
</feature>
<feature type="transmembrane region" description="Helical" evidence="7">
    <location>
        <begin position="37"/>
        <end position="56"/>
    </location>
</feature>
<evidence type="ECO:0000256" key="5">
    <source>
        <dbReference type="ARBA" id="ARBA00038359"/>
    </source>
</evidence>
<dbReference type="RefSeq" id="XP_066695437.1">
    <property type="nucleotide sequence ID" value="XM_066848741.1"/>
</dbReference>
<feature type="compositionally biased region" description="Low complexity" evidence="6">
    <location>
        <begin position="387"/>
        <end position="400"/>
    </location>
</feature>
<comment type="subcellular location">
    <subcellularLocation>
        <location evidence="1">Membrane</location>
        <topology evidence="1">Multi-pass membrane protein</topology>
    </subcellularLocation>
</comment>
<evidence type="ECO:0000256" key="1">
    <source>
        <dbReference type="ARBA" id="ARBA00004141"/>
    </source>
</evidence>
<reference evidence="9 10" key="1">
    <citation type="submission" date="2023-01" db="EMBL/GenBank/DDBJ databases">
        <title>Analysis of 21 Apiospora genomes using comparative genomics revels a genus with tremendous synthesis potential of carbohydrate active enzymes and secondary metabolites.</title>
        <authorList>
            <person name="Sorensen T."/>
        </authorList>
    </citation>
    <scope>NUCLEOTIDE SEQUENCE [LARGE SCALE GENOMIC DNA]</scope>
    <source>
        <strain evidence="9 10">CBS 24483</strain>
    </source>
</reference>
<gene>
    <name evidence="9" type="ORF">PG986_012519</name>
</gene>
<feature type="transmembrane region" description="Helical" evidence="7">
    <location>
        <begin position="270"/>
        <end position="292"/>
    </location>
</feature>
<name>A0ABR1Q074_9PEZI</name>
<dbReference type="PANTHER" id="PTHR33048:SF155">
    <property type="entry name" value="INTEGRAL MEMBRANE PROTEIN"/>
    <property type="match status" value="1"/>
</dbReference>
<dbReference type="EMBL" id="JAQQWE010000008">
    <property type="protein sequence ID" value="KAK7943406.1"/>
    <property type="molecule type" value="Genomic_DNA"/>
</dbReference>
<feature type="domain" description="Rhodopsin" evidence="8">
    <location>
        <begin position="53"/>
        <end position="297"/>
    </location>
</feature>
<protein>
    <recommendedName>
        <fullName evidence="8">Rhodopsin domain-containing protein</fullName>
    </recommendedName>
</protein>
<evidence type="ECO:0000256" key="7">
    <source>
        <dbReference type="SAM" id="Phobius"/>
    </source>
</evidence>
<keyword evidence="3 7" id="KW-1133">Transmembrane helix</keyword>
<feature type="compositionally biased region" description="Basic residues" evidence="6">
    <location>
        <begin position="459"/>
        <end position="472"/>
    </location>
</feature>
<evidence type="ECO:0000256" key="3">
    <source>
        <dbReference type="ARBA" id="ARBA00022989"/>
    </source>
</evidence>
<dbReference type="InterPro" id="IPR049326">
    <property type="entry name" value="Rhodopsin_dom_fungi"/>
</dbReference>
<feature type="transmembrane region" description="Helical" evidence="7">
    <location>
        <begin position="68"/>
        <end position="87"/>
    </location>
</feature>
<comment type="similarity">
    <text evidence="5">Belongs to the SAT4 family.</text>
</comment>
<dbReference type="GeneID" id="92081803"/>
<feature type="region of interest" description="Disordered" evidence="6">
    <location>
        <begin position="386"/>
        <end position="409"/>
    </location>
</feature>
<evidence type="ECO:0000256" key="6">
    <source>
        <dbReference type="SAM" id="MobiDB-lite"/>
    </source>
</evidence>
<feature type="transmembrane region" description="Helical" evidence="7">
    <location>
        <begin position="201"/>
        <end position="223"/>
    </location>
</feature>
<organism evidence="9 10">
    <name type="scientific">Apiospora aurea</name>
    <dbReference type="NCBI Taxonomy" id="335848"/>
    <lineage>
        <taxon>Eukaryota</taxon>
        <taxon>Fungi</taxon>
        <taxon>Dikarya</taxon>
        <taxon>Ascomycota</taxon>
        <taxon>Pezizomycotina</taxon>
        <taxon>Sordariomycetes</taxon>
        <taxon>Xylariomycetidae</taxon>
        <taxon>Amphisphaeriales</taxon>
        <taxon>Apiosporaceae</taxon>
        <taxon>Apiospora</taxon>
    </lineage>
</organism>
<evidence type="ECO:0000259" key="8">
    <source>
        <dbReference type="Pfam" id="PF20684"/>
    </source>
</evidence>
<proteinExistence type="inferred from homology"/>
<evidence type="ECO:0000313" key="10">
    <source>
        <dbReference type="Proteomes" id="UP001391051"/>
    </source>
</evidence>
<sequence>MSGQPVVGGSPAAPAPPPLPFRTDVDFNENRQLEINLVAWICTGVAVAVVFFKLFVRARVTKIVGWDDFFIFLSLALSIIASAFVSYSVHLGFGRHTIAVAMEPDGPERLVNTAMWQQLGYPFNIGAFSFPNISIAILVVRLLDPWKARSRALYAMVIVQVVIALISVIIVFKQCQPTAKVWNKQLPGTCWSPDVLNDFSYFLSAYTTLTDIVLAVVPISSFWSLQMRNNTKVGVCIMMGLTLLSAVVTVVKATYLSLFNDKVDPLFDVAPLVIWGLIEQNVVIVAACIPTLRPFFHKVWKGEKSSGAHSGAHSSGASGSKLSGSTFFSSNRHNKHHRRLDDSVLDFGPRDLEAQDHHHDVVVLEQVGHKGGNSADMLRVGTTAVMTGPTDDTTAAGDTGNYDDESNTSQKGIWRTLHVNMEWDAESQRERREPPFPFVPDIPASSSCASRAEPTEGRKQKHKSASARLTRH</sequence>
<evidence type="ECO:0000313" key="9">
    <source>
        <dbReference type="EMBL" id="KAK7943406.1"/>
    </source>
</evidence>
<feature type="transmembrane region" description="Helical" evidence="7">
    <location>
        <begin position="119"/>
        <end position="140"/>
    </location>
</feature>
<feature type="transmembrane region" description="Helical" evidence="7">
    <location>
        <begin position="235"/>
        <end position="258"/>
    </location>
</feature>
<dbReference type="Pfam" id="PF20684">
    <property type="entry name" value="Fung_rhodopsin"/>
    <property type="match status" value="1"/>
</dbReference>
<keyword evidence="2 7" id="KW-0812">Transmembrane</keyword>
<evidence type="ECO:0000256" key="4">
    <source>
        <dbReference type="ARBA" id="ARBA00023136"/>
    </source>
</evidence>
<evidence type="ECO:0000256" key="2">
    <source>
        <dbReference type="ARBA" id="ARBA00022692"/>
    </source>
</evidence>
<feature type="region of interest" description="Disordered" evidence="6">
    <location>
        <begin position="425"/>
        <end position="472"/>
    </location>
</feature>